<accession>A0ABT4BFY3</accession>
<evidence type="ECO:0000313" key="3">
    <source>
        <dbReference type="Proteomes" id="UP001151002"/>
    </source>
</evidence>
<dbReference type="InterPro" id="IPR029068">
    <property type="entry name" value="Glyas_Bleomycin-R_OHBP_Dase"/>
</dbReference>
<dbReference type="InterPro" id="IPR041581">
    <property type="entry name" value="Glyoxalase_6"/>
</dbReference>
<dbReference type="Pfam" id="PF18029">
    <property type="entry name" value="Glyoxalase_6"/>
    <property type="match status" value="2"/>
</dbReference>
<feature type="domain" description="Glyoxalase-like" evidence="1">
    <location>
        <begin position="135"/>
        <end position="235"/>
    </location>
</feature>
<dbReference type="Proteomes" id="UP001151002">
    <property type="component" value="Unassembled WGS sequence"/>
</dbReference>
<evidence type="ECO:0000313" key="2">
    <source>
        <dbReference type="EMBL" id="MCY1145431.1"/>
    </source>
</evidence>
<organism evidence="2 3">
    <name type="scientific">Paractinoplanes pyxinae</name>
    <dbReference type="NCBI Taxonomy" id="2997416"/>
    <lineage>
        <taxon>Bacteria</taxon>
        <taxon>Bacillati</taxon>
        <taxon>Actinomycetota</taxon>
        <taxon>Actinomycetes</taxon>
        <taxon>Micromonosporales</taxon>
        <taxon>Micromonosporaceae</taxon>
        <taxon>Paractinoplanes</taxon>
    </lineage>
</organism>
<name>A0ABT4BFY3_9ACTN</name>
<dbReference type="PANTHER" id="PTHR35908">
    <property type="entry name" value="HYPOTHETICAL FUSION PROTEIN"/>
    <property type="match status" value="1"/>
</dbReference>
<comment type="caution">
    <text evidence="2">The sequence shown here is derived from an EMBL/GenBank/DDBJ whole genome shotgun (WGS) entry which is preliminary data.</text>
</comment>
<feature type="domain" description="Glyoxalase-like" evidence="1">
    <location>
        <begin position="19"/>
        <end position="121"/>
    </location>
</feature>
<dbReference type="EMBL" id="JAPNTZ010000026">
    <property type="protein sequence ID" value="MCY1145431.1"/>
    <property type="molecule type" value="Genomic_DNA"/>
</dbReference>
<reference evidence="2" key="1">
    <citation type="submission" date="2022-11" db="EMBL/GenBank/DDBJ databases">
        <authorList>
            <person name="Somphong A."/>
            <person name="Phongsopitanun W."/>
        </authorList>
    </citation>
    <scope>NUCLEOTIDE SEQUENCE</scope>
    <source>
        <strain evidence="2">Pm04-4</strain>
    </source>
</reference>
<dbReference type="SUPFAM" id="SSF54593">
    <property type="entry name" value="Glyoxalase/Bleomycin resistance protein/Dihydroxybiphenyl dioxygenase"/>
    <property type="match status" value="2"/>
</dbReference>
<dbReference type="RefSeq" id="WP_267570050.1">
    <property type="nucleotide sequence ID" value="NZ_JAPNTZ010000026.1"/>
</dbReference>
<proteinExistence type="predicted"/>
<keyword evidence="3" id="KW-1185">Reference proteome</keyword>
<evidence type="ECO:0000259" key="1">
    <source>
        <dbReference type="Pfam" id="PF18029"/>
    </source>
</evidence>
<dbReference type="Gene3D" id="3.10.180.10">
    <property type="entry name" value="2,3-Dihydroxybiphenyl 1,2-Dioxygenase, domain 1"/>
    <property type="match status" value="2"/>
</dbReference>
<sequence>MLSEEVRRITHPVAQFDGLAIDVGDPQSQAEFWRVTLGGRVVDDGEGQLRVVPGEGRPAREILRLRKVDSPAADDARVHVDVRLSGEEPDGLIAAGATVVRRPGPDPWFVLADPEGNEFCAFPGGDDRPPGMFELVVKCSDAHRLARWWAAVLGGRVEDEGEAASVVGAPEFPWDYMVFDPVPGIDRYRGRVRWHLVGREDEPEALLEAGATVLTRPGRQQRWWMLADPEGNEFLFTPPGA</sequence>
<gene>
    <name evidence="2" type="ORF">OWR29_46145</name>
</gene>
<dbReference type="PANTHER" id="PTHR35908:SF1">
    <property type="entry name" value="CONSERVED PROTEIN"/>
    <property type="match status" value="1"/>
</dbReference>
<protein>
    <submittedName>
        <fullName evidence="2">VOC family protein</fullName>
    </submittedName>
</protein>